<accession>A0A347UCP3</accession>
<dbReference type="EMBL" id="CP032125">
    <property type="protein sequence ID" value="AXX96621.1"/>
    <property type="molecule type" value="Genomic_DNA"/>
</dbReference>
<dbReference type="Proteomes" id="UP000261704">
    <property type="component" value="Chromosome"/>
</dbReference>
<organism evidence="1 2">
    <name type="scientific">Profundibacter amoris</name>
    <dbReference type="NCBI Taxonomy" id="2171755"/>
    <lineage>
        <taxon>Bacteria</taxon>
        <taxon>Pseudomonadati</taxon>
        <taxon>Pseudomonadota</taxon>
        <taxon>Alphaproteobacteria</taxon>
        <taxon>Rhodobacterales</taxon>
        <taxon>Paracoccaceae</taxon>
        <taxon>Profundibacter</taxon>
    </lineage>
</organism>
<evidence type="ECO:0000313" key="1">
    <source>
        <dbReference type="EMBL" id="AXX96621.1"/>
    </source>
</evidence>
<keyword evidence="2" id="KW-1185">Reference proteome</keyword>
<evidence type="ECO:0000313" key="2">
    <source>
        <dbReference type="Proteomes" id="UP000261704"/>
    </source>
</evidence>
<dbReference type="AlphaFoldDB" id="A0A347UCP3"/>
<reference evidence="1 2" key="1">
    <citation type="submission" date="2018-09" db="EMBL/GenBank/DDBJ databases">
        <title>Profundibacter amoris BAR1 gen. nov., sp. nov., a new member of the Roseobacter clade isolated at Lokis Castle Vent Field on the Arctic Mid-Oceanic Ridge.</title>
        <authorList>
            <person name="Le Moine Bauer S."/>
            <person name="Sjoeberg A.G."/>
            <person name="L'Haridon S."/>
            <person name="Stokke R."/>
            <person name="Roalkvam I."/>
            <person name="Steen I.H."/>
            <person name="Dahle H."/>
        </authorList>
    </citation>
    <scope>NUCLEOTIDE SEQUENCE [LARGE SCALE GENOMIC DNA]</scope>
    <source>
        <strain evidence="1 2">BAR1</strain>
    </source>
</reference>
<gene>
    <name evidence="1" type="ORF">BAR1_00910</name>
</gene>
<proteinExistence type="predicted"/>
<dbReference type="KEGG" id="pamo:BAR1_00910"/>
<dbReference type="RefSeq" id="WP_118941279.1">
    <property type="nucleotide sequence ID" value="NZ_CP032125.1"/>
</dbReference>
<sequence length="65" mass="7607">MNARPSLVWRLLLRAMYATLKHAAERVLLSRSFGTPYGPSRWLRADLHRFDMFVQNELVRLPPIA</sequence>
<name>A0A347UCP3_9RHOB</name>
<protein>
    <submittedName>
        <fullName evidence="1">Uncharacterized protein</fullName>
    </submittedName>
</protein>